<sequence>MRLFPAAAVGVTLSTALLPATVFAQSQDSPGAQWGLGVGGSVRTGIYAGESDHYRVIPLLNYEGQHVYLRGTSLGYHLLKRAHFRVDGFVSARLDGVDPKDFGVDELAAHGIDRALLSKRRDSADAGAAVTWLTDLGRLKLSFKADITGTSDGYESDLSYEYPLPIGRWVIEPELGVTALSKQTANYYYGTLDKEVARGVPQYRPGAALVPHIGITARTRFWSNWNLIASVEYRALPGDVQDSPLLDANTHGYAQVILGIAHSF</sequence>
<feature type="chain" id="PRO_5037423237" evidence="6">
    <location>
        <begin position="25"/>
        <end position="264"/>
    </location>
</feature>
<evidence type="ECO:0000313" key="8">
    <source>
        <dbReference type="Proteomes" id="UP000653472"/>
    </source>
</evidence>
<evidence type="ECO:0000256" key="4">
    <source>
        <dbReference type="ARBA" id="ARBA00023136"/>
    </source>
</evidence>
<evidence type="ECO:0000256" key="1">
    <source>
        <dbReference type="ARBA" id="ARBA00004442"/>
    </source>
</evidence>
<comment type="subcellular location">
    <subcellularLocation>
        <location evidence="1">Cell outer membrane</location>
    </subcellularLocation>
</comment>
<keyword evidence="3 6" id="KW-0732">Signal</keyword>
<proteinExistence type="inferred from homology"/>
<organism evidence="7 8">
    <name type="scientific">Solimonas marina</name>
    <dbReference type="NCBI Taxonomy" id="2714601"/>
    <lineage>
        <taxon>Bacteria</taxon>
        <taxon>Pseudomonadati</taxon>
        <taxon>Pseudomonadota</taxon>
        <taxon>Gammaproteobacteria</taxon>
        <taxon>Nevskiales</taxon>
        <taxon>Nevskiaceae</taxon>
        <taxon>Solimonas</taxon>
    </lineage>
</organism>
<dbReference type="Proteomes" id="UP000653472">
    <property type="component" value="Unassembled WGS sequence"/>
</dbReference>
<comment type="similarity">
    <text evidence="2">Belongs to the MipA/OmpV family.</text>
</comment>
<dbReference type="RefSeq" id="WP_168146146.1">
    <property type="nucleotide sequence ID" value="NZ_JAAVXB010000001.1"/>
</dbReference>
<dbReference type="InterPro" id="IPR010583">
    <property type="entry name" value="MipA"/>
</dbReference>
<dbReference type="PANTHER" id="PTHR38776">
    <property type="entry name" value="MLTA-INTERACTING PROTEIN-RELATED"/>
    <property type="match status" value="1"/>
</dbReference>
<evidence type="ECO:0000256" key="5">
    <source>
        <dbReference type="ARBA" id="ARBA00023237"/>
    </source>
</evidence>
<dbReference type="EMBL" id="JAAVXB010000001">
    <property type="protein sequence ID" value="NKF20887.1"/>
    <property type="molecule type" value="Genomic_DNA"/>
</dbReference>
<gene>
    <name evidence="7" type="ORF">G7Y82_01065</name>
</gene>
<dbReference type="AlphaFoldDB" id="A0A970B360"/>
<dbReference type="GO" id="GO:0009279">
    <property type="term" value="C:cell outer membrane"/>
    <property type="evidence" value="ECO:0007669"/>
    <property type="project" value="UniProtKB-SubCell"/>
</dbReference>
<keyword evidence="4" id="KW-0472">Membrane</keyword>
<feature type="signal peptide" evidence="6">
    <location>
        <begin position="1"/>
        <end position="24"/>
    </location>
</feature>
<evidence type="ECO:0000256" key="6">
    <source>
        <dbReference type="SAM" id="SignalP"/>
    </source>
</evidence>
<dbReference type="PANTHER" id="PTHR38776:SF1">
    <property type="entry name" value="MLTA-INTERACTING PROTEIN-RELATED"/>
    <property type="match status" value="1"/>
</dbReference>
<name>A0A970B360_9GAMM</name>
<evidence type="ECO:0000256" key="2">
    <source>
        <dbReference type="ARBA" id="ARBA00005722"/>
    </source>
</evidence>
<comment type="caution">
    <text evidence="7">The sequence shown here is derived from an EMBL/GenBank/DDBJ whole genome shotgun (WGS) entry which is preliminary data.</text>
</comment>
<reference evidence="7" key="1">
    <citation type="submission" date="2020-03" db="EMBL/GenBank/DDBJ databases">
        <title>Solimonas marina sp. nov., isolated from deep seawater of the Pacific Ocean.</title>
        <authorList>
            <person name="Liu X."/>
            <person name="Lai Q."/>
            <person name="Sun F."/>
            <person name="Gai Y."/>
            <person name="Li G."/>
            <person name="Shao Z."/>
        </authorList>
    </citation>
    <scope>NUCLEOTIDE SEQUENCE</scope>
    <source>
        <strain evidence="7">C16B3</strain>
    </source>
</reference>
<dbReference type="Pfam" id="PF06629">
    <property type="entry name" value="MipA"/>
    <property type="match status" value="1"/>
</dbReference>
<keyword evidence="5" id="KW-0998">Cell outer membrane</keyword>
<keyword evidence="8" id="KW-1185">Reference proteome</keyword>
<protein>
    <submittedName>
        <fullName evidence="7">MipA/OmpV family protein</fullName>
    </submittedName>
</protein>
<evidence type="ECO:0000256" key="3">
    <source>
        <dbReference type="ARBA" id="ARBA00022729"/>
    </source>
</evidence>
<accession>A0A970B360</accession>
<evidence type="ECO:0000313" key="7">
    <source>
        <dbReference type="EMBL" id="NKF20887.1"/>
    </source>
</evidence>